<dbReference type="STRING" id="643674.PAEH1_09160"/>
<organism evidence="27 28">
    <name type="scientific">Paenalcaligenes hominis</name>
    <dbReference type="NCBI Taxonomy" id="643674"/>
    <lineage>
        <taxon>Bacteria</taxon>
        <taxon>Pseudomonadati</taxon>
        <taxon>Pseudomonadota</taxon>
        <taxon>Betaproteobacteria</taxon>
        <taxon>Burkholderiales</taxon>
        <taxon>Alcaligenaceae</taxon>
        <taxon>Paenalcaligenes</taxon>
    </lineage>
</organism>
<dbReference type="Pfam" id="PF00970">
    <property type="entry name" value="FAD_binding_6"/>
    <property type="match status" value="1"/>
</dbReference>
<dbReference type="InterPro" id="IPR017927">
    <property type="entry name" value="FAD-bd_FR_type"/>
</dbReference>
<evidence type="ECO:0000259" key="25">
    <source>
        <dbReference type="PROSITE" id="PS01033"/>
    </source>
</evidence>
<reference evidence="27 28" key="1">
    <citation type="submission" date="2017-01" db="EMBL/GenBank/DDBJ databases">
        <title>Complete Genome Sequence of Paenalcaligenes hominis, Isolated from a paraplegic Patient with neurogenic bladder.</title>
        <authorList>
            <person name="Mukhopadhyay R."/>
            <person name="Joaquin J."/>
            <person name="Hogue R."/>
            <person name="Kilaru A."/>
            <person name="Jospin G."/>
            <person name="Mars K."/>
            <person name="Eisen J.A."/>
            <person name="Chaturvedi V."/>
        </authorList>
    </citation>
    <scope>NUCLEOTIDE SEQUENCE [LARGE SCALE GENOMIC DNA]</scope>
    <source>
        <strain evidence="27 28">15S00501</strain>
    </source>
</reference>
<comment type="similarity">
    <text evidence="3">In the C-terminal section; belongs to the flavoprotein pyridine nucleotide cytochrome reductase family.</text>
</comment>
<evidence type="ECO:0000256" key="16">
    <source>
        <dbReference type="ARBA" id="ARBA00023004"/>
    </source>
</evidence>
<dbReference type="Proteomes" id="UP000189369">
    <property type="component" value="Chromosome"/>
</dbReference>
<dbReference type="FunFam" id="1.10.490.10:FF:000003">
    <property type="entry name" value="Flavohemoprotein"/>
    <property type="match status" value="1"/>
</dbReference>
<gene>
    <name evidence="27" type="ORF">PAEH1_09160</name>
</gene>
<keyword evidence="10 24" id="KW-0561">Oxygen transport</keyword>
<evidence type="ECO:0000256" key="6">
    <source>
        <dbReference type="ARBA" id="ARBA00014637"/>
    </source>
</evidence>
<evidence type="ECO:0000256" key="14">
    <source>
        <dbReference type="ARBA" id="ARBA00022857"/>
    </source>
</evidence>
<dbReference type="PROSITE" id="PS51384">
    <property type="entry name" value="FAD_FR"/>
    <property type="match status" value="1"/>
</dbReference>
<evidence type="ECO:0000256" key="17">
    <source>
        <dbReference type="ARBA" id="ARBA00023027"/>
    </source>
</evidence>
<dbReference type="PANTHER" id="PTHR43396:SF3">
    <property type="entry name" value="FLAVOHEMOPROTEIN"/>
    <property type="match status" value="1"/>
</dbReference>
<dbReference type="InterPro" id="IPR012292">
    <property type="entry name" value="Globin/Proto"/>
</dbReference>
<evidence type="ECO:0000256" key="21">
    <source>
        <dbReference type="ARBA" id="ARBA00033187"/>
    </source>
</evidence>
<feature type="domain" description="FAD-binding FR-type" evidence="26">
    <location>
        <begin position="153"/>
        <end position="256"/>
    </location>
</feature>
<keyword evidence="8" id="KW-0216">Detoxification</keyword>
<dbReference type="Gene3D" id="2.40.30.10">
    <property type="entry name" value="Translation factors"/>
    <property type="match status" value="1"/>
</dbReference>
<evidence type="ECO:0000256" key="19">
    <source>
        <dbReference type="ARBA" id="ARBA00030024"/>
    </source>
</evidence>
<dbReference type="GO" id="GO:0046872">
    <property type="term" value="F:metal ion binding"/>
    <property type="evidence" value="ECO:0007669"/>
    <property type="project" value="UniProtKB-KW"/>
</dbReference>
<evidence type="ECO:0000256" key="22">
    <source>
        <dbReference type="ARBA" id="ARBA00048649"/>
    </source>
</evidence>
<evidence type="ECO:0000256" key="13">
    <source>
        <dbReference type="ARBA" id="ARBA00022827"/>
    </source>
</evidence>
<keyword evidence="15" id="KW-0560">Oxidoreductase</keyword>
<dbReference type="FunFam" id="2.40.30.10:FF:000034">
    <property type="entry name" value="Flavohemoprotein"/>
    <property type="match status" value="1"/>
</dbReference>
<evidence type="ECO:0000256" key="10">
    <source>
        <dbReference type="ARBA" id="ARBA00022621"/>
    </source>
</evidence>
<sequence>MLTESQRDIIKATVPVLESQGEALTQHFYHIMLSEYPEVRPLFNQAAQASGRQPRALANSLLMYAKHIDELDQLKELISIVTHKHASLQIQPDQYAIVGACLIRAIQEVLGPDLATDDVITAWERAYVSLANLLSQTEENLYQRTEQAQGGWRGERLFYVADKVQESSIITSFYLKPVDGQPVLHHQAGQYLGFRFVFPEGEQRRNYSLSAPANGESYRISVKREPGGLVSNYLHDTVQVGDELRVFPPFGQFTLQRTQRPVVLLSAGVGITPMVPLLEEALSTGQDVVFVHAAQNHEVDPFYTWLYELAEQYPQLTLFKCYENNDSGKAHHEGMLNEALLGSLLPHTDIDVYYLGPTPFMAFVRRTLKKLGVPDTQCYYEFFGPAEALD</sequence>
<dbReference type="NCBIfam" id="NF009805">
    <property type="entry name" value="PRK13289.1"/>
    <property type="match status" value="1"/>
</dbReference>
<comment type="cofactor">
    <cofactor evidence="1">
        <name>heme b</name>
        <dbReference type="ChEBI" id="CHEBI:60344"/>
    </cofactor>
</comment>
<dbReference type="GO" id="GO:0008941">
    <property type="term" value="F:nitric oxide dioxygenase NAD(P)H activity"/>
    <property type="evidence" value="ECO:0007669"/>
    <property type="project" value="UniProtKB-EC"/>
</dbReference>
<accession>A0A1U9K123</accession>
<evidence type="ECO:0000256" key="24">
    <source>
        <dbReference type="RuleBase" id="RU000356"/>
    </source>
</evidence>
<evidence type="ECO:0000256" key="8">
    <source>
        <dbReference type="ARBA" id="ARBA00022575"/>
    </source>
</evidence>
<dbReference type="PRINTS" id="PR00410">
    <property type="entry name" value="PHEHYDRXLASE"/>
</dbReference>
<dbReference type="SUPFAM" id="SSF46458">
    <property type="entry name" value="Globin-like"/>
    <property type="match status" value="1"/>
</dbReference>
<evidence type="ECO:0000256" key="1">
    <source>
        <dbReference type="ARBA" id="ARBA00001970"/>
    </source>
</evidence>
<dbReference type="InterPro" id="IPR008333">
    <property type="entry name" value="Cbr1-like_FAD-bd_dom"/>
</dbReference>
<evidence type="ECO:0000256" key="5">
    <source>
        <dbReference type="ARBA" id="ARBA00012229"/>
    </source>
</evidence>
<name>A0A1U9K123_9BURK</name>
<dbReference type="InterPro" id="IPR009050">
    <property type="entry name" value="Globin-like_sf"/>
</dbReference>
<comment type="catalytic activity">
    <reaction evidence="23">
        <text>2 nitric oxide + NADPH + 2 O2 = 2 nitrate + NADP(+) + H(+)</text>
        <dbReference type="Rhea" id="RHEA:19465"/>
        <dbReference type="ChEBI" id="CHEBI:15378"/>
        <dbReference type="ChEBI" id="CHEBI:15379"/>
        <dbReference type="ChEBI" id="CHEBI:16480"/>
        <dbReference type="ChEBI" id="CHEBI:17632"/>
        <dbReference type="ChEBI" id="CHEBI:57783"/>
        <dbReference type="ChEBI" id="CHEBI:58349"/>
        <dbReference type="EC" id="1.14.12.17"/>
    </reaction>
</comment>
<evidence type="ECO:0000256" key="20">
    <source>
        <dbReference type="ARBA" id="ARBA00030929"/>
    </source>
</evidence>
<keyword evidence="13" id="KW-0274">FAD</keyword>
<dbReference type="PANTHER" id="PTHR43396">
    <property type="entry name" value="FLAVOHEMOPROTEIN"/>
    <property type="match status" value="1"/>
</dbReference>
<dbReference type="Pfam" id="PF00175">
    <property type="entry name" value="NAD_binding_1"/>
    <property type="match status" value="1"/>
</dbReference>
<dbReference type="EMBL" id="CP019697">
    <property type="protein sequence ID" value="AQS51684.1"/>
    <property type="molecule type" value="Genomic_DNA"/>
</dbReference>
<evidence type="ECO:0000313" key="27">
    <source>
        <dbReference type="EMBL" id="AQS51684.1"/>
    </source>
</evidence>
<keyword evidence="11" id="KW-0285">Flavoprotein</keyword>
<keyword evidence="16" id="KW-0408">Iron</keyword>
<keyword evidence="9 24" id="KW-0349">Heme</keyword>
<dbReference type="AlphaFoldDB" id="A0A1U9K123"/>
<keyword evidence="12" id="KW-0479">Metal-binding</keyword>
<evidence type="ECO:0000313" key="28">
    <source>
        <dbReference type="Proteomes" id="UP000189369"/>
    </source>
</evidence>
<dbReference type="GO" id="GO:0009636">
    <property type="term" value="P:response to toxic substance"/>
    <property type="evidence" value="ECO:0007669"/>
    <property type="project" value="UniProtKB-KW"/>
</dbReference>
<dbReference type="InterPro" id="IPR001433">
    <property type="entry name" value="OxRdtase_FAD/NAD-bd"/>
</dbReference>
<dbReference type="Gene3D" id="3.40.50.80">
    <property type="entry name" value="Nucleotide-binding domain of ferredoxin-NADP reductase (FNR) module"/>
    <property type="match status" value="1"/>
</dbReference>
<dbReference type="OrthoDB" id="9801223at2"/>
<dbReference type="SUPFAM" id="SSF63380">
    <property type="entry name" value="Riboflavin synthase domain-like"/>
    <property type="match status" value="1"/>
</dbReference>
<dbReference type="KEGG" id="phn:PAEH1_09160"/>
<dbReference type="GO" id="GO:0020037">
    <property type="term" value="F:heme binding"/>
    <property type="evidence" value="ECO:0007669"/>
    <property type="project" value="InterPro"/>
</dbReference>
<evidence type="ECO:0000256" key="7">
    <source>
        <dbReference type="ARBA" id="ARBA00022448"/>
    </source>
</evidence>
<dbReference type="PROSITE" id="PS01033">
    <property type="entry name" value="GLOBIN"/>
    <property type="match status" value="1"/>
</dbReference>
<keyword evidence="7 24" id="KW-0813">Transport</keyword>
<dbReference type="GO" id="GO:0071500">
    <property type="term" value="P:cellular response to nitrosative stress"/>
    <property type="evidence" value="ECO:0007669"/>
    <property type="project" value="TreeGrafter"/>
</dbReference>
<dbReference type="Gene3D" id="1.10.490.10">
    <property type="entry name" value="Globins"/>
    <property type="match status" value="1"/>
</dbReference>
<comment type="cofactor">
    <cofactor evidence="2">
        <name>FAD</name>
        <dbReference type="ChEBI" id="CHEBI:57692"/>
    </cofactor>
</comment>
<evidence type="ECO:0000256" key="4">
    <source>
        <dbReference type="ARBA" id="ARBA00008414"/>
    </source>
</evidence>
<dbReference type="SUPFAM" id="SSF52343">
    <property type="entry name" value="Ferredoxin reductase-like, C-terminal NADP-linked domain"/>
    <property type="match status" value="1"/>
</dbReference>
<evidence type="ECO:0000256" key="3">
    <source>
        <dbReference type="ARBA" id="ARBA00006401"/>
    </source>
</evidence>
<evidence type="ECO:0000256" key="9">
    <source>
        <dbReference type="ARBA" id="ARBA00022617"/>
    </source>
</evidence>
<evidence type="ECO:0000256" key="15">
    <source>
        <dbReference type="ARBA" id="ARBA00023002"/>
    </source>
</evidence>
<dbReference type="GO" id="GO:0005344">
    <property type="term" value="F:oxygen carrier activity"/>
    <property type="evidence" value="ECO:0007669"/>
    <property type="project" value="UniProtKB-KW"/>
</dbReference>
<comment type="function">
    <text evidence="18">Is involved in NO detoxification in an aerobic process, termed nitric oxide dioxygenase (NOD) reaction that utilizes O(2) and NAD(P)H to convert NO to nitrate, which protects the bacterium from various noxious nitrogen compounds. Therefore, plays a central role in the inducible response to nitrosative stress.</text>
</comment>
<evidence type="ECO:0000256" key="11">
    <source>
        <dbReference type="ARBA" id="ARBA00022630"/>
    </source>
</evidence>
<evidence type="ECO:0000256" key="12">
    <source>
        <dbReference type="ARBA" id="ARBA00022723"/>
    </source>
</evidence>
<feature type="domain" description="Globin" evidence="25">
    <location>
        <begin position="1"/>
        <end position="139"/>
    </location>
</feature>
<comment type="catalytic activity">
    <reaction evidence="22">
        <text>2 nitric oxide + NADH + 2 O2 = 2 nitrate + NAD(+) + H(+)</text>
        <dbReference type="Rhea" id="RHEA:19469"/>
        <dbReference type="ChEBI" id="CHEBI:15378"/>
        <dbReference type="ChEBI" id="CHEBI:15379"/>
        <dbReference type="ChEBI" id="CHEBI:16480"/>
        <dbReference type="ChEBI" id="CHEBI:17632"/>
        <dbReference type="ChEBI" id="CHEBI:57540"/>
        <dbReference type="ChEBI" id="CHEBI:57945"/>
        <dbReference type="EC" id="1.14.12.17"/>
    </reaction>
</comment>
<evidence type="ECO:0000256" key="2">
    <source>
        <dbReference type="ARBA" id="ARBA00001974"/>
    </source>
</evidence>
<dbReference type="InterPro" id="IPR000971">
    <property type="entry name" value="Globin"/>
</dbReference>
<dbReference type="CDD" id="cd06184">
    <property type="entry name" value="flavohem_like_fad_nad_binding"/>
    <property type="match status" value="1"/>
</dbReference>
<dbReference type="GO" id="GO:0071949">
    <property type="term" value="F:FAD binding"/>
    <property type="evidence" value="ECO:0007669"/>
    <property type="project" value="TreeGrafter"/>
</dbReference>
<keyword evidence="14" id="KW-0521">NADP</keyword>
<dbReference type="EC" id="1.14.12.17" evidence="5"/>
<comment type="similarity">
    <text evidence="4">Belongs to the globin family. Two-domain flavohemoproteins subfamily.</text>
</comment>
<dbReference type="GO" id="GO:0019825">
    <property type="term" value="F:oxygen binding"/>
    <property type="evidence" value="ECO:0007669"/>
    <property type="project" value="InterPro"/>
</dbReference>
<evidence type="ECO:0000259" key="26">
    <source>
        <dbReference type="PROSITE" id="PS51384"/>
    </source>
</evidence>
<keyword evidence="17" id="KW-0520">NAD</keyword>
<dbReference type="GO" id="GO:0046210">
    <property type="term" value="P:nitric oxide catabolic process"/>
    <property type="evidence" value="ECO:0007669"/>
    <property type="project" value="TreeGrafter"/>
</dbReference>
<evidence type="ECO:0000256" key="23">
    <source>
        <dbReference type="ARBA" id="ARBA00049433"/>
    </source>
</evidence>
<proteinExistence type="inferred from homology"/>
<evidence type="ECO:0000256" key="18">
    <source>
        <dbReference type="ARBA" id="ARBA00025094"/>
    </source>
</evidence>
<dbReference type="InterPro" id="IPR017938">
    <property type="entry name" value="Riboflavin_synthase-like_b-brl"/>
</dbReference>
<protein>
    <recommendedName>
        <fullName evidence="6">Flavohemoprotein</fullName>
        <ecNumber evidence="5">1.14.12.17</ecNumber>
    </recommendedName>
    <alternativeName>
        <fullName evidence="20">Flavohemoglobin</fullName>
    </alternativeName>
    <alternativeName>
        <fullName evidence="19">Hemoglobin-like protein</fullName>
    </alternativeName>
    <alternativeName>
        <fullName evidence="21">Nitric oxide dioxygenase</fullName>
    </alternativeName>
</protein>
<dbReference type="Pfam" id="PF00042">
    <property type="entry name" value="Globin"/>
    <property type="match status" value="1"/>
</dbReference>
<keyword evidence="27" id="KW-0223">Dioxygenase</keyword>
<dbReference type="InterPro" id="IPR039261">
    <property type="entry name" value="FNR_nucleotide-bd"/>
</dbReference>